<name>A0AAW1VBE2_9CUCU</name>
<comment type="caution">
    <text evidence="3">The sequence shown here is derived from an EMBL/GenBank/DDBJ whole genome shotgun (WGS) entry which is preliminary data.</text>
</comment>
<keyword evidence="2" id="KW-1133">Transmembrane helix</keyword>
<reference evidence="3 4" key="1">
    <citation type="submission" date="2023-03" db="EMBL/GenBank/DDBJ databases">
        <title>Genome insight into feeding habits of ladybird beetles.</title>
        <authorList>
            <person name="Li H.-S."/>
            <person name="Huang Y.-H."/>
            <person name="Pang H."/>
        </authorList>
    </citation>
    <scope>NUCLEOTIDE SEQUENCE [LARGE SCALE GENOMIC DNA]</scope>
    <source>
        <strain evidence="3">SYSU_2023b</strain>
        <tissue evidence="3">Whole body</tissue>
    </source>
</reference>
<feature type="region of interest" description="Disordered" evidence="1">
    <location>
        <begin position="1"/>
        <end position="25"/>
    </location>
</feature>
<keyword evidence="2" id="KW-0472">Membrane</keyword>
<evidence type="ECO:0000256" key="1">
    <source>
        <dbReference type="SAM" id="MobiDB-lite"/>
    </source>
</evidence>
<dbReference type="Proteomes" id="UP001431783">
    <property type="component" value="Unassembled WGS sequence"/>
</dbReference>
<proteinExistence type="predicted"/>
<gene>
    <name evidence="3" type="ORF">WA026_004628</name>
</gene>
<evidence type="ECO:0000256" key="2">
    <source>
        <dbReference type="SAM" id="Phobius"/>
    </source>
</evidence>
<feature type="transmembrane region" description="Helical" evidence="2">
    <location>
        <begin position="63"/>
        <end position="85"/>
    </location>
</feature>
<dbReference type="AlphaFoldDB" id="A0AAW1VBE2"/>
<keyword evidence="2" id="KW-0812">Transmembrane</keyword>
<evidence type="ECO:0000313" key="3">
    <source>
        <dbReference type="EMBL" id="KAK9889355.1"/>
    </source>
</evidence>
<sequence>MKIMMKSKKKKVKQEKKKGKGKSKKCSTAAVKIDSMVPVTQLCDDHEDDDIENRDIYSKKENLLRMVLIFCYYFSYLPICGQLMWARFCQTWARYHHTSLTIPRLYFFL</sequence>
<protein>
    <submittedName>
        <fullName evidence="3">Uncharacterized protein</fullName>
    </submittedName>
</protein>
<organism evidence="3 4">
    <name type="scientific">Henosepilachna vigintioctopunctata</name>
    <dbReference type="NCBI Taxonomy" id="420089"/>
    <lineage>
        <taxon>Eukaryota</taxon>
        <taxon>Metazoa</taxon>
        <taxon>Ecdysozoa</taxon>
        <taxon>Arthropoda</taxon>
        <taxon>Hexapoda</taxon>
        <taxon>Insecta</taxon>
        <taxon>Pterygota</taxon>
        <taxon>Neoptera</taxon>
        <taxon>Endopterygota</taxon>
        <taxon>Coleoptera</taxon>
        <taxon>Polyphaga</taxon>
        <taxon>Cucujiformia</taxon>
        <taxon>Coccinelloidea</taxon>
        <taxon>Coccinellidae</taxon>
        <taxon>Epilachninae</taxon>
        <taxon>Epilachnini</taxon>
        <taxon>Henosepilachna</taxon>
    </lineage>
</organism>
<evidence type="ECO:0000313" key="4">
    <source>
        <dbReference type="Proteomes" id="UP001431783"/>
    </source>
</evidence>
<accession>A0AAW1VBE2</accession>
<dbReference type="EMBL" id="JARQZJ010000122">
    <property type="protein sequence ID" value="KAK9889355.1"/>
    <property type="molecule type" value="Genomic_DNA"/>
</dbReference>
<keyword evidence="4" id="KW-1185">Reference proteome</keyword>